<feature type="region of interest" description="Disordered" evidence="1">
    <location>
        <begin position="1052"/>
        <end position="1078"/>
    </location>
</feature>
<feature type="compositionally biased region" description="Basic and acidic residues" evidence="1">
    <location>
        <begin position="1544"/>
        <end position="1579"/>
    </location>
</feature>
<feature type="region of interest" description="Disordered" evidence="1">
    <location>
        <begin position="1445"/>
        <end position="1487"/>
    </location>
</feature>
<dbReference type="GO" id="GO:0071539">
    <property type="term" value="P:protein localization to centrosome"/>
    <property type="evidence" value="ECO:0007669"/>
    <property type="project" value="TreeGrafter"/>
</dbReference>
<sequence length="1771" mass="198407">MHSNPENKKKRQKKTKVDVEPGKSVSVIQEEPIYNAHSSSVLSVSKLKKQKNKATKRGQGQVRIEASKLKVSTRVLGNFDIVSSRSLELVCQAFDSDYSIYLSLRGIHTDPSDSFHGTLITYKIRTSAPLFHSYLQDCESLTLTLLDEQLQLTIGTVVINNLATIITEAPFGQVFSVINKYGNKVADLRLTFTLVFLSNATEFLHDMEHFNDPKNNIGTFTRNVNTLDHNFINTKSGMKHQPGKNICKKVEYNATLFGEELKSPRYGPIVPDQVVASLLERGQRLRDAMLQSILDDRVDFDRMSESKEQGSQNRLAAYILGKNMTPSEENIILETLNNSSMDSNFVEELYNITNHVIQEVPNSVEHRESFSLESEKETLDHLTDRSVAQSTNDTPDVWEHVNCLKVFIENLTLSPQKNAALVGSRTTFFVEYELPRELLTSPHRPQRPWEQTKQRVSSNKRIGRMIPFNHGYTHTLYKRSEKLRYTLERYSVMFHVSSRGLNQRLPVSRGSATLSLSGLVRSHVFIVEQELAVATLGTLRVKVELGVDKVQFGRQLVVHCKVDSTAKKFSQSNKGVQCSSEVTMAAPEEKLVSEKPHKEVTSIILLHALLHVSDARLLDIASTHLVCRGFWKDDIISSEVCWESANPNYNLHKLLPVLLSNDLLERCRNNYLVCEVWQWLENRQHILVGLCKLPLHHFYIAYRDTTLVPQLLLSKYPVVSIDGWLNVANPETGLPQGELRVLLAVGTEDQVQLLSITRGLLEEVSRETRPLPAKGHGPTRDRFTQINRDNVISNQAPNIKHNLNQPECDHMVFNQHVHDAPFGLNPYEMLMPVLESENNQFNRYCGVDRIPKCNEQLNNEDVFLIDGNIVQRGALNNAFHVPYKTNDEQCPMHRKEMSEFINLRQNQLESVCSVEDSSPPNLSSSLPTVVRRGDCRHHTNERDCLNAGGAKMSFPCEGGNCDENEPTKQACNLQRQTYCHNLESRQYQTVETIVGNVASTARGCENNSDNILRVQSNVTGTVGSVSALQGGLFLLDLRQPHPLESTVCKQRNGISSHTNSSNIMTLESRDQLQSNSNTQTKTVLQDISENFSVEHISHGLNNVAIVEAPKDICKDKTSLEDISNMSTVNVSGDGNSLGNSSSEGNRPCPHKDPTQTSAAGGDGTQHGSTGHDDSQCFKARVEIDRALHLPPSDEHSLTSVMFQTAAGEIMKTNEVPYQVDPVWLWRCDTILPANLLQDDSKRLILKLWQTDGNGDETKHMIVGFAAVDLTILLYGLPVVSGWYNLMDFTGHCHGQIKVGVFPLEDLSRFCNDLQYTVPHPATEPEPSLPHCPGCETQTTLYSSLREKLGELDEITARLKQRLSSVVREDDGGKGNTGHQPVLNTHTLPLPCNKRSTGSQETSHKPHTTYPGPSYSHVTHDTNHEMDETPVNIRGHLNQSALANGDARHYSSGKHCESNGDDESLYEREQEKELPASIQEPLEDDEDDDFDALTDYLMEATVREVELENVFNPLLFQPLLHSFIERARIRGEENSGHAGTVGVSREGKGGEYCEDPVGKRDDKSPTRCIVHSDKASEHHNGKQQSSSGKGRNVLDSKLRQSTVESCAEEISLGCDQELSLDETSRDSERQHYPDVSIDDEQSFEEHRTHLNQTEEGLVKLDEMAPLSSSQRSKTVAQRLWDTMNQLPTGCIAHQKNCDDGDYVVSRQAPDGGNPGEECVTNLAEDPPLQPRSAGNKTQFQSNIRRPMSLRSTVHQDIVVTMMVPSDSPDRQK</sequence>
<dbReference type="InterPro" id="IPR000008">
    <property type="entry name" value="C2_dom"/>
</dbReference>
<feature type="domain" description="C2" evidence="2">
    <location>
        <begin position="1159"/>
        <end position="1283"/>
    </location>
</feature>
<feature type="compositionally biased region" description="Basic and acidic residues" evidence="1">
    <location>
        <begin position="1621"/>
        <end position="1631"/>
    </location>
</feature>
<feature type="region of interest" description="Disordered" evidence="1">
    <location>
        <begin position="1365"/>
        <end position="1421"/>
    </location>
</feature>
<evidence type="ECO:0000313" key="3">
    <source>
        <dbReference type="EMBL" id="CAD7438019.1"/>
    </source>
</evidence>
<accession>A0A7R9HWC2</accession>
<dbReference type="GO" id="GO:0061511">
    <property type="term" value="P:centriole elongation"/>
    <property type="evidence" value="ECO:0007669"/>
    <property type="project" value="TreeGrafter"/>
</dbReference>
<name>A0A7R9HWC2_9NEOP</name>
<dbReference type="Pfam" id="PF25339">
    <property type="entry name" value="C2_C2CD3_N"/>
    <property type="match status" value="1"/>
</dbReference>
<feature type="compositionally biased region" description="Basic and acidic residues" evidence="1">
    <location>
        <begin position="1464"/>
        <end position="1473"/>
    </location>
</feature>
<dbReference type="InterPro" id="IPR035892">
    <property type="entry name" value="C2_domain_sf"/>
</dbReference>
<dbReference type="InterPro" id="IPR057537">
    <property type="entry name" value="C2_C2CD3_N"/>
</dbReference>
<feature type="region of interest" description="Disordered" evidence="1">
    <location>
        <begin position="1616"/>
        <end position="1641"/>
    </location>
</feature>
<gene>
    <name evidence="3" type="ORF">TBIB3V08_LOCUS618</name>
</gene>
<feature type="compositionally biased region" description="Polar residues" evidence="1">
    <location>
        <begin position="1376"/>
        <end position="1386"/>
    </location>
</feature>
<feature type="region of interest" description="Disordered" evidence="1">
    <location>
        <begin position="1"/>
        <end position="23"/>
    </location>
</feature>
<dbReference type="GO" id="GO:0005814">
    <property type="term" value="C:centriole"/>
    <property type="evidence" value="ECO:0007669"/>
    <property type="project" value="TreeGrafter"/>
</dbReference>
<feature type="region of interest" description="Disordered" evidence="1">
    <location>
        <begin position="1533"/>
        <end position="1593"/>
    </location>
</feature>
<dbReference type="SUPFAM" id="SSF49562">
    <property type="entry name" value="C2 domain (Calcium/lipid-binding domain, CaLB)"/>
    <property type="match status" value="2"/>
</dbReference>
<feature type="region of interest" description="Disordered" evidence="1">
    <location>
        <begin position="1126"/>
        <end position="1173"/>
    </location>
</feature>
<dbReference type="GO" id="GO:0060271">
    <property type="term" value="P:cilium assembly"/>
    <property type="evidence" value="ECO:0007669"/>
    <property type="project" value="TreeGrafter"/>
</dbReference>
<feature type="compositionally biased region" description="Basic and acidic residues" evidence="1">
    <location>
        <begin position="1445"/>
        <end position="1457"/>
    </location>
</feature>
<evidence type="ECO:0000259" key="2">
    <source>
        <dbReference type="PROSITE" id="PS50004"/>
    </source>
</evidence>
<dbReference type="PROSITE" id="PS50004">
    <property type="entry name" value="C2"/>
    <property type="match status" value="1"/>
</dbReference>
<organism evidence="3">
    <name type="scientific">Timema bartmani</name>
    <dbReference type="NCBI Taxonomy" id="61472"/>
    <lineage>
        <taxon>Eukaryota</taxon>
        <taxon>Metazoa</taxon>
        <taxon>Ecdysozoa</taxon>
        <taxon>Arthropoda</taxon>
        <taxon>Hexapoda</taxon>
        <taxon>Insecta</taxon>
        <taxon>Pterygota</taxon>
        <taxon>Neoptera</taxon>
        <taxon>Polyneoptera</taxon>
        <taxon>Phasmatodea</taxon>
        <taxon>Timematodea</taxon>
        <taxon>Timematoidea</taxon>
        <taxon>Timematidae</taxon>
        <taxon>Timema</taxon>
    </lineage>
</organism>
<protein>
    <recommendedName>
        <fullName evidence="2">C2 domain-containing protein</fullName>
    </recommendedName>
</protein>
<feature type="region of interest" description="Disordered" evidence="1">
    <location>
        <begin position="1723"/>
        <end position="1750"/>
    </location>
</feature>
<feature type="compositionally biased region" description="Polar residues" evidence="1">
    <location>
        <begin position="1731"/>
        <end position="1750"/>
    </location>
</feature>
<reference evidence="3" key="1">
    <citation type="submission" date="2020-11" db="EMBL/GenBank/DDBJ databases">
        <authorList>
            <person name="Tran Van P."/>
        </authorList>
    </citation>
    <scope>NUCLEOTIDE SEQUENCE</scope>
</reference>
<proteinExistence type="predicted"/>
<dbReference type="PANTHER" id="PTHR21254:SF1">
    <property type="entry name" value="C2 DOMAIN-CONTAINING PROTEIN 3"/>
    <property type="match status" value="1"/>
</dbReference>
<dbReference type="GO" id="GO:0034451">
    <property type="term" value="C:centriolar satellite"/>
    <property type="evidence" value="ECO:0007669"/>
    <property type="project" value="TreeGrafter"/>
</dbReference>
<dbReference type="EMBL" id="OD564359">
    <property type="protein sequence ID" value="CAD7438019.1"/>
    <property type="molecule type" value="Genomic_DNA"/>
</dbReference>
<evidence type="ECO:0000256" key="1">
    <source>
        <dbReference type="SAM" id="MobiDB-lite"/>
    </source>
</evidence>
<dbReference type="PANTHER" id="PTHR21254">
    <property type="entry name" value="C2 DOMAIN-CONTAINING PROTEIN 3"/>
    <property type="match status" value="1"/>
</dbReference>
<feature type="compositionally biased region" description="Low complexity" evidence="1">
    <location>
        <begin position="1129"/>
        <end position="1145"/>
    </location>
</feature>